<reference evidence="3 6" key="2">
    <citation type="submission" date="2023-08" db="EMBL/GenBank/DDBJ databases">
        <title>Draft genome sequence of Janthinobacterium lividum.</title>
        <authorList>
            <person name="Chun B.H."/>
            <person name="Lee Y."/>
        </authorList>
    </citation>
    <scope>NUCLEOTIDE SEQUENCE [LARGE SCALE GENOMIC DNA]</scope>
    <source>
        <strain evidence="3 6">AMJK</strain>
    </source>
</reference>
<evidence type="ECO:0000256" key="2">
    <source>
        <dbReference type="SAM" id="SignalP"/>
    </source>
</evidence>
<organism evidence="4 5">
    <name type="scientific">Janthinobacterium lividum</name>
    <dbReference type="NCBI Taxonomy" id="29581"/>
    <lineage>
        <taxon>Bacteria</taxon>
        <taxon>Pseudomonadati</taxon>
        <taxon>Pseudomonadota</taxon>
        <taxon>Betaproteobacteria</taxon>
        <taxon>Burkholderiales</taxon>
        <taxon>Oxalobacteraceae</taxon>
        <taxon>Janthinobacterium</taxon>
    </lineage>
</organism>
<keyword evidence="2" id="KW-0732">Signal</keyword>
<proteinExistence type="predicted"/>
<dbReference type="Proteomes" id="UP001237592">
    <property type="component" value="Unassembled WGS sequence"/>
</dbReference>
<dbReference type="EMBL" id="JAVFKP010000001">
    <property type="protein sequence ID" value="MDQ4625889.1"/>
    <property type="molecule type" value="Genomic_DNA"/>
</dbReference>
<evidence type="ECO:0000313" key="4">
    <source>
        <dbReference type="EMBL" id="QSX95318.1"/>
    </source>
</evidence>
<evidence type="ECO:0008006" key="7">
    <source>
        <dbReference type="Google" id="ProtNLM"/>
    </source>
</evidence>
<name>A0AAJ4MQT4_9BURK</name>
<keyword evidence="6" id="KW-1185">Reference proteome</keyword>
<evidence type="ECO:0000313" key="5">
    <source>
        <dbReference type="Proteomes" id="UP000662821"/>
    </source>
</evidence>
<feature type="region of interest" description="Disordered" evidence="1">
    <location>
        <begin position="48"/>
        <end position="84"/>
    </location>
</feature>
<protein>
    <recommendedName>
        <fullName evidence="7">Exported signal peptide protein</fullName>
    </recommendedName>
</protein>
<sequence>MSLSKLAIACSVALGAMTLTLAPASFAATDTKEAANAKAVKAKAKPKAKATKAKAAAKEAHPLAMSMVDKEESDEPDTAGSASTDFNCELGNKITIYTNATDDKHIALRWKKRLHRLSRVGTTTGANRFENRLYGLVWIGIPAKGMLLDSKQGRQLANECKDAEQAKPAAVVEAAPSLGVLPATGG</sequence>
<accession>A0AAJ4MQT4</accession>
<dbReference type="EMBL" id="CP071520">
    <property type="protein sequence ID" value="QSX95318.1"/>
    <property type="molecule type" value="Genomic_DNA"/>
</dbReference>
<feature type="signal peptide" evidence="2">
    <location>
        <begin position="1"/>
        <end position="27"/>
    </location>
</feature>
<dbReference type="AlphaFoldDB" id="A0AAJ4MQT4"/>
<evidence type="ECO:0000313" key="3">
    <source>
        <dbReference type="EMBL" id="MDQ4625889.1"/>
    </source>
</evidence>
<evidence type="ECO:0000256" key="1">
    <source>
        <dbReference type="SAM" id="MobiDB-lite"/>
    </source>
</evidence>
<feature type="chain" id="PRO_5042490026" description="Exported signal peptide protein" evidence="2">
    <location>
        <begin position="28"/>
        <end position="186"/>
    </location>
</feature>
<dbReference type="RefSeq" id="WP_034789113.1">
    <property type="nucleotide sequence ID" value="NZ_CP049828.1"/>
</dbReference>
<reference evidence="4 5" key="1">
    <citation type="submission" date="2021-03" db="EMBL/GenBank/DDBJ databases">
        <title>Draft genome sequence of Janthinobacterium sp. strain PLB02 isolated from infected primmorphs (Lubomirskia baicalensis).</title>
        <authorList>
            <person name="Chernogor L.I."/>
            <person name="Belikov S.I."/>
            <person name="Petrushin I.S."/>
        </authorList>
    </citation>
    <scope>NUCLEOTIDE SEQUENCE [LARGE SCALE GENOMIC DNA]</scope>
    <source>
        <strain evidence="4 5">PLB02</strain>
    </source>
</reference>
<gene>
    <name evidence="4" type="ORF">J3P46_21975</name>
    <name evidence="3" type="ORF">RB624_08335</name>
</gene>
<evidence type="ECO:0000313" key="6">
    <source>
        <dbReference type="Proteomes" id="UP001237592"/>
    </source>
</evidence>
<dbReference type="Proteomes" id="UP000662821">
    <property type="component" value="Chromosome"/>
</dbReference>